<dbReference type="PANTHER" id="PTHR43731">
    <property type="entry name" value="RHOMBOID PROTEASE"/>
    <property type="match status" value="1"/>
</dbReference>
<keyword evidence="11" id="KW-1185">Reference proteome</keyword>
<evidence type="ECO:0000256" key="8">
    <source>
        <dbReference type="SAM" id="Phobius"/>
    </source>
</evidence>
<dbReference type="Gene3D" id="1.20.1540.10">
    <property type="entry name" value="Rhomboid-like"/>
    <property type="match status" value="1"/>
</dbReference>
<proteinExistence type="inferred from homology"/>
<dbReference type="InterPro" id="IPR035952">
    <property type="entry name" value="Rhomboid-like_sf"/>
</dbReference>
<gene>
    <name evidence="10" type="ORF">MOPEL_083_00110</name>
</gene>
<dbReference type="eggNOG" id="COG0705">
    <property type="taxonomic scope" value="Bacteria"/>
</dbReference>
<dbReference type="AlphaFoldDB" id="H5USU8"/>
<keyword evidence="5 8" id="KW-1133">Transmembrane helix</keyword>
<keyword evidence="3 8" id="KW-0812">Transmembrane</keyword>
<protein>
    <submittedName>
        <fullName evidence="10">Rhomboid family protein</fullName>
    </submittedName>
</protein>
<dbReference type="Pfam" id="PF01694">
    <property type="entry name" value="Rhomboid"/>
    <property type="match status" value="1"/>
</dbReference>
<comment type="similarity">
    <text evidence="2">Belongs to the peptidase S54 family.</text>
</comment>
<keyword evidence="6 8" id="KW-0472">Membrane</keyword>
<evidence type="ECO:0000256" key="4">
    <source>
        <dbReference type="ARBA" id="ARBA00022801"/>
    </source>
</evidence>
<evidence type="ECO:0000256" key="1">
    <source>
        <dbReference type="ARBA" id="ARBA00004141"/>
    </source>
</evidence>
<feature type="transmembrane region" description="Helical" evidence="8">
    <location>
        <begin position="289"/>
        <end position="309"/>
    </location>
</feature>
<feature type="transmembrane region" description="Helical" evidence="8">
    <location>
        <begin position="204"/>
        <end position="224"/>
    </location>
</feature>
<organism evidence="10 11">
    <name type="scientific">Mobilicoccus pelagius NBRC 104925</name>
    <dbReference type="NCBI Taxonomy" id="1089455"/>
    <lineage>
        <taxon>Bacteria</taxon>
        <taxon>Bacillati</taxon>
        <taxon>Actinomycetota</taxon>
        <taxon>Actinomycetes</taxon>
        <taxon>Micrococcales</taxon>
        <taxon>Dermatophilaceae</taxon>
        <taxon>Mobilicoccus</taxon>
    </lineage>
</organism>
<comment type="subcellular location">
    <subcellularLocation>
        <location evidence="1">Membrane</location>
        <topology evidence="1">Multi-pass membrane protein</topology>
    </subcellularLocation>
</comment>
<feature type="transmembrane region" description="Helical" evidence="8">
    <location>
        <begin position="266"/>
        <end position="283"/>
    </location>
</feature>
<dbReference type="RefSeq" id="WP_009482704.1">
    <property type="nucleotide sequence ID" value="NZ_BAFE01000061.1"/>
</dbReference>
<dbReference type="EMBL" id="BAFE01000061">
    <property type="protein sequence ID" value="GAB48806.1"/>
    <property type="molecule type" value="Genomic_DNA"/>
</dbReference>
<name>H5USU8_9MICO</name>
<feature type="compositionally biased region" description="Basic and acidic residues" evidence="7">
    <location>
        <begin position="1"/>
        <end position="13"/>
    </location>
</feature>
<dbReference type="InterPro" id="IPR050925">
    <property type="entry name" value="Rhomboid_protease_S54"/>
</dbReference>
<dbReference type="GO" id="GO:0004252">
    <property type="term" value="F:serine-type endopeptidase activity"/>
    <property type="evidence" value="ECO:0007669"/>
    <property type="project" value="InterPro"/>
</dbReference>
<dbReference type="STRING" id="1089455.MOPEL_083_00110"/>
<sequence>MDDKPVDPTRPADPDAPVCPRHPERVSHLRCRGCGRPACPDCQRPSGGGFDCVDCVGAGRPGGTDAVEPVDAPGAPGPSGPPPGVNPPWQGGRDVGAWETTAGTGASSLASSPAGAAVPVRPPRPVVTYTIATLCVVVYLWQRFDPRVITAGDFAPVAGFVEPWRFLTAAFLHSPDSISHLLFNMMSLYAMGQFLEPALGRARYTALYLLSALGGSVGCLLLAPHLDAVDQASVMAWFQGMVGASGAVFGLFTAAFLVLRRSGASVTGMVVLLAINAALPLVYRNIAWQAHLGGAVVGLVVAAVVLATAPPTRRRWTWPALAGIGLVLLALAAAKYVANLEAIHYVLSMTAVVG</sequence>
<dbReference type="CDD" id="cd19756">
    <property type="entry name" value="Bbox2"/>
    <property type="match status" value="1"/>
</dbReference>
<reference evidence="10 11" key="1">
    <citation type="submission" date="2012-02" db="EMBL/GenBank/DDBJ databases">
        <title>Whole genome shotgun sequence of Mobilicoccus pelagius NBRC 104925.</title>
        <authorList>
            <person name="Yoshida Y."/>
            <person name="Hosoyama A."/>
            <person name="Tsuchikane K."/>
            <person name="Katsumata H."/>
            <person name="Yamazaki S."/>
            <person name="Fujita N."/>
        </authorList>
    </citation>
    <scope>NUCLEOTIDE SEQUENCE [LARGE SCALE GENOMIC DNA]</scope>
    <source>
        <strain evidence="10 11">NBRC 104925</strain>
    </source>
</reference>
<feature type="transmembrane region" description="Helical" evidence="8">
    <location>
        <begin position="236"/>
        <end position="259"/>
    </location>
</feature>
<dbReference type="Proteomes" id="UP000004367">
    <property type="component" value="Unassembled WGS sequence"/>
</dbReference>
<feature type="region of interest" description="Disordered" evidence="7">
    <location>
        <begin position="66"/>
        <end position="97"/>
    </location>
</feature>
<feature type="transmembrane region" description="Helical" evidence="8">
    <location>
        <begin position="316"/>
        <end position="338"/>
    </location>
</feature>
<dbReference type="GO" id="GO:0016020">
    <property type="term" value="C:membrane"/>
    <property type="evidence" value="ECO:0007669"/>
    <property type="project" value="UniProtKB-SubCell"/>
</dbReference>
<evidence type="ECO:0000256" key="5">
    <source>
        <dbReference type="ARBA" id="ARBA00022989"/>
    </source>
</evidence>
<dbReference type="InterPro" id="IPR022764">
    <property type="entry name" value="Peptidase_S54_rhomboid_dom"/>
</dbReference>
<feature type="domain" description="Peptidase S54 rhomboid" evidence="9">
    <location>
        <begin position="162"/>
        <end position="306"/>
    </location>
</feature>
<evidence type="ECO:0000256" key="7">
    <source>
        <dbReference type="SAM" id="MobiDB-lite"/>
    </source>
</evidence>
<dbReference type="OrthoDB" id="9807874at2"/>
<evidence type="ECO:0000256" key="6">
    <source>
        <dbReference type="ARBA" id="ARBA00023136"/>
    </source>
</evidence>
<evidence type="ECO:0000256" key="2">
    <source>
        <dbReference type="ARBA" id="ARBA00009045"/>
    </source>
</evidence>
<evidence type="ECO:0000313" key="10">
    <source>
        <dbReference type="EMBL" id="GAB48806.1"/>
    </source>
</evidence>
<dbReference type="SUPFAM" id="SSF144091">
    <property type="entry name" value="Rhomboid-like"/>
    <property type="match status" value="1"/>
</dbReference>
<keyword evidence="4" id="KW-0378">Hydrolase</keyword>
<feature type="region of interest" description="Disordered" evidence="7">
    <location>
        <begin position="1"/>
        <end position="23"/>
    </location>
</feature>
<accession>H5USU8</accession>
<evidence type="ECO:0000256" key="3">
    <source>
        <dbReference type="ARBA" id="ARBA00022692"/>
    </source>
</evidence>
<comment type="caution">
    <text evidence="10">The sequence shown here is derived from an EMBL/GenBank/DDBJ whole genome shotgun (WGS) entry which is preliminary data.</text>
</comment>
<feature type="compositionally biased region" description="Pro residues" evidence="7">
    <location>
        <begin position="75"/>
        <end position="86"/>
    </location>
</feature>
<dbReference type="SUPFAM" id="SSF57845">
    <property type="entry name" value="B-box zinc-binding domain"/>
    <property type="match status" value="1"/>
</dbReference>
<dbReference type="PANTHER" id="PTHR43731:SF14">
    <property type="entry name" value="PRESENILIN-ASSOCIATED RHOMBOID-LIKE PROTEIN, MITOCHONDRIAL"/>
    <property type="match status" value="1"/>
</dbReference>
<evidence type="ECO:0000313" key="11">
    <source>
        <dbReference type="Proteomes" id="UP000004367"/>
    </source>
</evidence>
<evidence type="ECO:0000259" key="9">
    <source>
        <dbReference type="Pfam" id="PF01694"/>
    </source>
</evidence>